<feature type="region of interest" description="Disordered" evidence="1">
    <location>
        <begin position="289"/>
        <end position="308"/>
    </location>
</feature>
<dbReference type="HOGENOM" id="CLU_370174_0_0_1"/>
<evidence type="ECO:0000256" key="1">
    <source>
        <dbReference type="SAM" id="MobiDB-lite"/>
    </source>
</evidence>
<accession>B4IT86</accession>
<sequence length="797" mass="91229">MPRTSLFDVDDDQQFLKMASGDAVNYPKKKSTEPIYNQDGFSEYDIQSPCSSAFRTVNEPHPNPIPSKFRIDNVVPDFGLEENSNVLPKNWQMPPPSSSSIVKSRRCPNEGKISPNVRQTVPKPTVDTEPSPLTPIKGPLVDEYDTEMLSSEDIWKLCMDAKKGLIKPSDAIWPLFCMEYLEPSKTPPPSLTESQNSNEFPPKTVRVDKNRYKKNSFETGFERKVGKDEWRVLDQWIESEGLNGSYNDIEESDSKGKVDSDAKKPRILDNEDVAFASFTIGIEGERAINGSHNDIEDSDSKGKVDSDAKKPRILDNEDVAFASCTIGIEEQRALKEWIKSEGLNEPHSDIEEFDMLLSLARDHEKNRDLLLELLKPKDLISQEKDVWKKFSPKVFEMPQKPDSVEPELWKPPPNEKVSVENIPEKEPEKATEFIVEKPEKPVILEVKDIKPLPPRPEDEKATQSWLQQCSEIISQQVQLLIYEDGSNNPTAAGPEAIDFETEISEEQMKPRVLGESNRNVSAETGWQNSFTVFLEDFEYIIDQTMTEFRDPQAKRLRSKWNQQFGSKSVENLRRCLLLPPLPDHLDQCLQRIRILRRPKRRKVEEFRMHVDMNFCKMYCTLSMNKNLDLQNTVRFLRNAVYNNDIDVIQIRYEATQIAWIWSDGSVLIINGRGHAMLAETQRDLMFRTLGRANFKADPSNKLLHLRLISCAHFPFGISLPVFTALSVLSPEPHMQYVYYVDKAVPGVAARVHETGMVQVFAMTTGEADNMLKKLYLLTANHRKATKDVIKKKPMDYD</sequence>
<proteinExistence type="predicted"/>
<organism evidence="2 3">
    <name type="scientific">Drosophila yakuba</name>
    <name type="common">Fruit fly</name>
    <dbReference type="NCBI Taxonomy" id="7245"/>
    <lineage>
        <taxon>Eukaryota</taxon>
        <taxon>Metazoa</taxon>
        <taxon>Ecdysozoa</taxon>
        <taxon>Arthropoda</taxon>
        <taxon>Hexapoda</taxon>
        <taxon>Insecta</taxon>
        <taxon>Pterygota</taxon>
        <taxon>Neoptera</taxon>
        <taxon>Endopterygota</taxon>
        <taxon>Diptera</taxon>
        <taxon>Brachycera</taxon>
        <taxon>Muscomorpha</taxon>
        <taxon>Ephydroidea</taxon>
        <taxon>Drosophilidae</taxon>
        <taxon>Drosophila</taxon>
        <taxon>Sophophora</taxon>
    </lineage>
</organism>
<dbReference type="OrthoDB" id="7883760at2759"/>
<dbReference type="OMA" id="GHMAWIW"/>
<keyword evidence="3" id="KW-1185">Reference proteome</keyword>
<gene>
    <name evidence="2" type="primary">Dyak\GE19094</name>
    <name evidence="2" type="synonym">dyak_GLEANR_287</name>
    <name evidence="2" type="synonym">GE19094</name>
    <name evidence="2" type="ORF">Dyak_GE19094</name>
</gene>
<dbReference type="Proteomes" id="UP000002282">
    <property type="component" value="Unassembled WGS sequence"/>
</dbReference>
<dbReference type="EMBL" id="CH891661">
    <property type="protein sequence ID" value="EDW99476.1"/>
    <property type="molecule type" value="Genomic_DNA"/>
</dbReference>
<reference evidence="2 3" key="2">
    <citation type="journal article" date="2007" name="PLoS Biol.">
        <title>Principles of genome evolution in the Drosophila melanogaster species group.</title>
        <authorList>
            <person name="Ranz J.M."/>
            <person name="Maurin D."/>
            <person name="Chan Y.S."/>
            <person name="von Grotthuss M."/>
            <person name="Hillier L.W."/>
            <person name="Roote J."/>
            <person name="Ashburner M."/>
            <person name="Bergman C.M."/>
        </authorList>
    </citation>
    <scope>NUCLEOTIDE SEQUENCE [LARGE SCALE GENOMIC DNA]</scope>
    <source>
        <strain evidence="3">Tai18E2 / Tucson 14021-0261.01</strain>
    </source>
</reference>
<feature type="region of interest" description="Disordered" evidence="1">
    <location>
        <begin position="399"/>
        <end position="430"/>
    </location>
</feature>
<protein>
    <submittedName>
        <fullName evidence="2">Uncharacterized protein</fullName>
    </submittedName>
</protein>
<dbReference type="eggNOG" id="ENOG502TEGR">
    <property type="taxonomic scope" value="Eukaryota"/>
</dbReference>
<dbReference type="KEGG" id="dya:Dyak_GE19094"/>
<reference evidence="2 3" key="1">
    <citation type="journal article" date="2007" name="Nature">
        <title>Evolution of genes and genomes on the Drosophila phylogeny.</title>
        <authorList>
            <consortium name="Drosophila 12 Genomes Consortium"/>
            <person name="Clark A.G."/>
            <person name="Eisen M.B."/>
            <person name="Smith D.R."/>
            <person name="Bergman C.M."/>
            <person name="Oliver B."/>
            <person name="Markow T.A."/>
            <person name="Kaufman T.C."/>
            <person name="Kellis M."/>
            <person name="Gelbart W."/>
            <person name="Iyer V.N."/>
            <person name="Pollard D.A."/>
            <person name="Sackton T.B."/>
            <person name="Larracuente A.M."/>
            <person name="Singh N.D."/>
            <person name="Abad J.P."/>
            <person name="Abt D.N."/>
            <person name="Adryan B."/>
            <person name="Aguade M."/>
            <person name="Akashi H."/>
            <person name="Anderson W.W."/>
            <person name="Aquadro C.F."/>
            <person name="Ardell D.H."/>
            <person name="Arguello R."/>
            <person name="Artieri C.G."/>
            <person name="Barbash D.A."/>
            <person name="Barker D."/>
            <person name="Barsanti P."/>
            <person name="Batterham P."/>
            <person name="Batzoglou S."/>
            <person name="Begun D."/>
            <person name="Bhutkar A."/>
            <person name="Blanco E."/>
            <person name="Bosak S.A."/>
            <person name="Bradley R.K."/>
            <person name="Brand A.D."/>
            <person name="Brent M.R."/>
            <person name="Brooks A.N."/>
            <person name="Brown R.H."/>
            <person name="Butlin R.K."/>
            <person name="Caggese C."/>
            <person name="Calvi B.R."/>
            <person name="Bernardo de Carvalho A."/>
            <person name="Caspi A."/>
            <person name="Castrezana S."/>
            <person name="Celniker S.E."/>
            <person name="Chang J.L."/>
            <person name="Chapple C."/>
            <person name="Chatterji S."/>
            <person name="Chinwalla A."/>
            <person name="Civetta A."/>
            <person name="Clifton S.W."/>
            <person name="Comeron J.M."/>
            <person name="Costello J.C."/>
            <person name="Coyne J.A."/>
            <person name="Daub J."/>
            <person name="David R.G."/>
            <person name="Delcher A.L."/>
            <person name="Delehaunty K."/>
            <person name="Do C.B."/>
            <person name="Ebling H."/>
            <person name="Edwards K."/>
            <person name="Eickbush T."/>
            <person name="Evans J.D."/>
            <person name="Filipski A."/>
            <person name="Findeiss S."/>
            <person name="Freyhult E."/>
            <person name="Fulton L."/>
            <person name="Fulton R."/>
            <person name="Garcia A.C."/>
            <person name="Gardiner A."/>
            <person name="Garfield D.A."/>
            <person name="Garvin B.E."/>
            <person name="Gibson G."/>
            <person name="Gilbert D."/>
            <person name="Gnerre S."/>
            <person name="Godfrey J."/>
            <person name="Good R."/>
            <person name="Gotea V."/>
            <person name="Gravely B."/>
            <person name="Greenberg A.J."/>
            <person name="Griffiths-Jones S."/>
            <person name="Gross S."/>
            <person name="Guigo R."/>
            <person name="Gustafson E.A."/>
            <person name="Haerty W."/>
            <person name="Hahn M.W."/>
            <person name="Halligan D.L."/>
            <person name="Halpern A.L."/>
            <person name="Halter G.M."/>
            <person name="Han M.V."/>
            <person name="Heger A."/>
            <person name="Hillier L."/>
            <person name="Hinrichs A.S."/>
            <person name="Holmes I."/>
            <person name="Hoskins R.A."/>
            <person name="Hubisz M.J."/>
            <person name="Hultmark D."/>
            <person name="Huntley M.A."/>
            <person name="Jaffe D.B."/>
            <person name="Jagadeeshan S."/>
            <person name="Jeck W.R."/>
            <person name="Johnson J."/>
            <person name="Jones C.D."/>
            <person name="Jordan W.C."/>
            <person name="Karpen G.H."/>
            <person name="Kataoka E."/>
            <person name="Keightley P.D."/>
            <person name="Kheradpour P."/>
            <person name="Kirkness E.F."/>
            <person name="Koerich L.B."/>
            <person name="Kristiansen K."/>
            <person name="Kudrna D."/>
            <person name="Kulathinal R.J."/>
            <person name="Kumar S."/>
            <person name="Kwok R."/>
            <person name="Lander E."/>
            <person name="Langley C.H."/>
            <person name="Lapoint R."/>
            <person name="Lazzaro B.P."/>
            <person name="Lee S.J."/>
            <person name="Levesque L."/>
            <person name="Li R."/>
            <person name="Lin C.F."/>
            <person name="Lin M.F."/>
            <person name="Lindblad-Toh K."/>
            <person name="Llopart A."/>
            <person name="Long M."/>
            <person name="Low L."/>
            <person name="Lozovsky E."/>
            <person name="Lu J."/>
            <person name="Luo M."/>
            <person name="Machado C.A."/>
            <person name="Makalowski W."/>
            <person name="Marzo M."/>
            <person name="Matsuda M."/>
            <person name="Matzkin L."/>
            <person name="McAllister B."/>
            <person name="McBride C.S."/>
            <person name="McKernan B."/>
            <person name="McKernan K."/>
            <person name="Mendez-Lago M."/>
            <person name="Minx P."/>
            <person name="Mollenhauer M.U."/>
            <person name="Montooth K."/>
            <person name="Mount S.M."/>
            <person name="Mu X."/>
            <person name="Myers E."/>
            <person name="Negre B."/>
            <person name="Newfeld S."/>
            <person name="Nielsen R."/>
            <person name="Noor M.A."/>
            <person name="O'Grady P."/>
            <person name="Pachter L."/>
            <person name="Papaceit M."/>
            <person name="Parisi M.J."/>
            <person name="Parisi M."/>
            <person name="Parts L."/>
            <person name="Pedersen J.S."/>
            <person name="Pesole G."/>
            <person name="Phillippy A.M."/>
            <person name="Ponting C.P."/>
            <person name="Pop M."/>
            <person name="Porcelli D."/>
            <person name="Powell J.R."/>
            <person name="Prohaska S."/>
            <person name="Pruitt K."/>
            <person name="Puig M."/>
            <person name="Quesneville H."/>
            <person name="Ram K.R."/>
            <person name="Rand D."/>
            <person name="Rasmussen M.D."/>
            <person name="Reed L.K."/>
            <person name="Reenan R."/>
            <person name="Reily A."/>
            <person name="Remington K.A."/>
            <person name="Rieger T.T."/>
            <person name="Ritchie M.G."/>
            <person name="Robin C."/>
            <person name="Rogers Y.H."/>
            <person name="Rohde C."/>
            <person name="Rozas J."/>
            <person name="Rubenfield M.J."/>
            <person name="Ruiz A."/>
            <person name="Russo S."/>
            <person name="Salzberg S.L."/>
            <person name="Sanchez-Gracia A."/>
            <person name="Saranga D.J."/>
            <person name="Sato H."/>
            <person name="Schaeffer S.W."/>
            <person name="Schatz M.C."/>
            <person name="Schlenke T."/>
            <person name="Schwartz R."/>
            <person name="Segarra C."/>
            <person name="Singh R.S."/>
            <person name="Sirot L."/>
            <person name="Sirota M."/>
            <person name="Sisneros N.B."/>
            <person name="Smith C.D."/>
            <person name="Smith T.F."/>
            <person name="Spieth J."/>
            <person name="Stage D.E."/>
            <person name="Stark A."/>
            <person name="Stephan W."/>
            <person name="Strausberg R.L."/>
            <person name="Strempel S."/>
            <person name="Sturgill D."/>
            <person name="Sutton G."/>
            <person name="Sutton G.G."/>
            <person name="Tao W."/>
            <person name="Teichmann S."/>
            <person name="Tobari Y.N."/>
            <person name="Tomimura Y."/>
            <person name="Tsolas J.M."/>
            <person name="Valente V.L."/>
            <person name="Venter E."/>
            <person name="Venter J.C."/>
            <person name="Vicario S."/>
            <person name="Vieira F.G."/>
            <person name="Vilella A.J."/>
            <person name="Villasante A."/>
            <person name="Walenz B."/>
            <person name="Wang J."/>
            <person name="Wasserman M."/>
            <person name="Watts T."/>
            <person name="Wilson D."/>
            <person name="Wilson R.K."/>
            <person name="Wing R.A."/>
            <person name="Wolfner M.F."/>
            <person name="Wong A."/>
            <person name="Wong G.K."/>
            <person name="Wu C.I."/>
            <person name="Wu G."/>
            <person name="Yamamoto D."/>
            <person name="Yang H.P."/>
            <person name="Yang S.P."/>
            <person name="Yorke J.A."/>
            <person name="Yoshida K."/>
            <person name="Zdobnov E."/>
            <person name="Zhang P."/>
            <person name="Zhang Y."/>
            <person name="Zimin A.V."/>
            <person name="Baldwin J."/>
            <person name="Abdouelleil A."/>
            <person name="Abdulkadir J."/>
            <person name="Abebe A."/>
            <person name="Abera B."/>
            <person name="Abreu J."/>
            <person name="Acer S.C."/>
            <person name="Aftuck L."/>
            <person name="Alexander A."/>
            <person name="An P."/>
            <person name="Anderson E."/>
            <person name="Anderson S."/>
            <person name="Arachi H."/>
            <person name="Azer M."/>
            <person name="Bachantsang P."/>
            <person name="Barry A."/>
            <person name="Bayul T."/>
            <person name="Berlin A."/>
            <person name="Bessette D."/>
            <person name="Bloom T."/>
            <person name="Blye J."/>
            <person name="Boguslavskiy L."/>
            <person name="Bonnet C."/>
            <person name="Boukhgalter B."/>
            <person name="Bourzgui I."/>
            <person name="Brown A."/>
            <person name="Cahill P."/>
            <person name="Channer S."/>
            <person name="Cheshatsang Y."/>
            <person name="Chuda L."/>
            <person name="Citroen M."/>
            <person name="Collymore A."/>
            <person name="Cooke P."/>
            <person name="Costello M."/>
            <person name="D'Aco K."/>
            <person name="Daza R."/>
            <person name="De Haan G."/>
            <person name="DeGray S."/>
            <person name="DeMaso C."/>
            <person name="Dhargay N."/>
            <person name="Dooley K."/>
            <person name="Dooley E."/>
            <person name="Doricent M."/>
            <person name="Dorje P."/>
            <person name="Dorjee K."/>
            <person name="Dupes A."/>
            <person name="Elong R."/>
            <person name="Falk J."/>
            <person name="Farina A."/>
            <person name="Faro S."/>
            <person name="Ferguson D."/>
            <person name="Fisher S."/>
            <person name="Foley C.D."/>
            <person name="Franke A."/>
            <person name="Friedrich D."/>
            <person name="Gadbois L."/>
            <person name="Gearin G."/>
            <person name="Gearin C.R."/>
            <person name="Giannoukos G."/>
            <person name="Goode T."/>
            <person name="Graham J."/>
            <person name="Grandbois E."/>
            <person name="Grewal S."/>
            <person name="Gyaltsen K."/>
            <person name="Hafez N."/>
            <person name="Hagos B."/>
            <person name="Hall J."/>
            <person name="Henson C."/>
            <person name="Hollinger A."/>
            <person name="Honan T."/>
            <person name="Huard M.D."/>
            <person name="Hughes L."/>
            <person name="Hurhula B."/>
            <person name="Husby M.E."/>
            <person name="Kamat A."/>
            <person name="Kanga B."/>
            <person name="Kashin S."/>
            <person name="Khazanovich D."/>
            <person name="Kisner P."/>
            <person name="Lance K."/>
            <person name="Lara M."/>
            <person name="Lee W."/>
            <person name="Lennon N."/>
            <person name="Letendre F."/>
            <person name="LeVine R."/>
            <person name="Lipovsky A."/>
            <person name="Liu X."/>
            <person name="Liu J."/>
            <person name="Liu S."/>
            <person name="Lokyitsang T."/>
            <person name="Lokyitsang Y."/>
            <person name="Lubonja R."/>
            <person name="Lui A."/>
            <person name="MacDonald P."/>
            <person name="Magnisalis V."/>
            <person name="Maru K."/>
            <person name="Matthews C."/>
            <person name="McCusker W."/>
            <person name="McDonough S."/>
            <person name="Mehta T."/>
            <person name="Meldrim J."/>
            <person name="Meneus L."/>
            <person name="Mihai O."/>
            <person name="Mihalev A."/>
            <person name="Mihova T."/>
            <person name="Mittelman R."/>
            <person name="Mlenga V."/>
            <person name="Montmayeur A."/>
            <person name="Mulrain L."/>
            <person name="Navidi A."/>
            <person name="Naylor J."/>
            <person name="Negash T."/>
            <person name="Nguyen T."/>
            <person name="Nguyen N."/>
            <person name="Nicol R."/>
            <person name="Norbu C."/>
            <person name="Norbu N."/>
            <person name="Novod N."/>
            <person name="O'Neill B."/>
            <person name="Osman S."/>
            <person name="Markiewicz E."/>
            <person name="Oyono O.L."/>
            <person name="Patti C."/>
            <person name="Phunkhang P."/>
            <person name="Pierre F."/>
            <person name="Priest M."/>
            <person name="Raghuraman S."/>
            <person name="Rege F."/>
            <person name="Reyes R."/>
            <person name="Rise C."/>
            <person name="Rogov P."/>
            <person name="Ross K."/>
            <person name="Ryan E."/>
            <person name="Settipalli S."/>
            <person name="Shea T."/>
            <person name="Sherpa N."/>
            <person name="Shi L."/>
            <person name="Shih D."/>
            <person name="Sparrow T."/>
            <person name="Spaulding J."/>
            <person name="Stalker J."/>
            <person name="Stange-Thomann N."/>
            <person name="Stavropoulos S."/>
            <person name="Stone C."/>
            <person name="Strader C."/>
            <person name="Tesfaye S."/>
            <person name="Thomson T."/>
            <person name="Thoulutsang Y."/>
            <person name="Thoulutsang D."/>
            <person name="Topham K."/>
            <person name="Topping I."/>
            <person name="Tsamla T."/>
            <person name="Vassiliev H."/>
            <person name="Vo A."/>
            <person name="Wangchuk T."/>
            <person name="Wangdi T."/>
            <person name="Weiand M."/>
            <person name="Wilkinson J."/>
            <person name="Wilson A."/>
            <person name="Yadav S."/>
            <person name="Young G."/>
            <person name="Yu Q."/>
            <person name="Zembek L."/>
            <person name="Zhong D."/>
            <person name="Zimmer A."/>
            <person name="Zwirko Z."/>
            <person name="Jaffe D.B."/>
            <person name="Alvarez P."/>
            <person name="Brockman W."/>
            <person name="Butler J."/>
            <person name="Chin C."/>
            <person name="Gnerre S."/>
            <person name="Grabherr M."/>
            <person name="Kleber M."/>
            <person name="Mauceli E."/>
            <person name="MacCallum I."/>
        </authorList>
    </citation>
    <scope>NUCLEOTIDE SEQUENCE [LARGE SCALE GENOMIC DNA]</scope>
    <source>
        <strain evidence="3">Tai18E2 / Tucson 14021-0261.01</strain>
    </source>
</reference>
<dbReference type="PhylomeDB" id="B4IT86"/>
<evidence type="ECO:0000313" key="2">
    <source>
        <dbReference type="EMBL" id="EDW99476.1"/>
    </source>
</evidence>
<name>B4IT86_DROYA</name>
<feature type="compositionally biased region" description="Basic and acidic residues" evidence="1">
    <location>
        <begin position="293"/>
        <end position="308"/>
    </location>
</feature>
<evidence type="ECO:0000313" key="3">
    <source>
        <dbReference type="Proteomes" id="UP000002282"/>
    </source>
</evidence>
<dbReference type="AlphaFoldDB" id="B4IT86"/>
<feature type="region of interest" description="Disordered" evidence="1">
    <location>
        <begin position="86"/>
        <end position="139"/>
    </location>
</feature>